<feature type="transmembrane region" description="Helical" evidence="1">
    <location>
        <begin position="344"/>
        <end position="374"/>
    </location>
</feature>
<feature type="transmembrane region" description="Helical" evidence="1">
    <location>
        <begin position="394"/>
        <end position="413"/>
    </location>
</feature>
<keyword evidence="1" id="KW-0812">Transmembrane</keyword>
<dbReference type="Gene3D" id="3.30.2090.10">
    <property type="entry name" value="Multidrug efflux transporter AcrB TolC docking domain, DN and DC subdomains"/>
    <property type="match status" value="2"/>
</dbReference>
<dbReference type="Gene3D" id="3.30.70.1440">
    <property type="entry name" value="Multidrug efflux transporter AcrB pore domain"/>
    <property type="match status" value="1"/>
</dbReference>
<gene>
    <name evidence="2" type="ORF">SAMN04488079_102105</name>
</gene>
<dbReference type="SUPFAM" id="SSF82693">
    <property type="entry name" value="Multidrug efflux transporter AcrB pore domain, PN1, PN2, PC1 and PC2 subdomains"/>
    <property type="match status" value="2"/>
</dbReference>
<dbReference type="AlphaFoldDB" id="A0A1I3UTT4"/>
<accession>A0A1I3UTT4</accession>
<feature type="transmembrane region" description="Helical" evidence="1">
    <location>
        <begin position="542"/>
        <end position="564"/>
    </location>
</feature>
<dbReference type="GO" id="GO:0005886">
    <property type="term" value="C:plasma membrane"/>
    <property type="evidence" value="ECO:0007669"/>
    <property type="project" value="TreeGrafter"/>
</dbReference>
<evidence type="ECO:0000313" key="3">
    <source>
        <dbReference type="Proteomes" id="UP000198924"/>
    </source>
</evidence>
<dbReference type="PRINTS" id="PR00702">
    <property type="entry name" value="ACRIFLAVINRP"/>
</dbReference>
<dbReference type="Gene3D" id="3.30.70.1430">
    <property type="entry name" value="Multidrug efflux transporter AcrB pore domain"/>
    <property type="match status" value="2"/>
</dbReference>
<evidence type="ECO:0000313" key="2">
    <source>
        <dbReference type="EMBL" id="SFJ86400.1"/>
    </source>
</evidence>
<keyword evidence="1" id="KW-0472">Membrane</keyword>
<sequence>MVKKSFSSGIIGWFAANPVAANLLMILVIVLGVLESGQLRKEAFPSQDPNSLTISVSYDSGSAKQSEEGLAIKIEEQLEDVIGIKRITSTSTGTGVTVNVEKQSDYDLDTLLRDVKTKVDAISTFPADAKKPVIEKAQREEHSLWLQLYGDTDRHSLQQLAYNLKTDLIANPNISSVNISGWLDPMMAIEVDDGKLQSYGLSLSDVEKAINASSSNTMTAVLRNKTVYLQLKASEQAYLKQDFAAIPLLTLANGNQLMLGEVAKINDTYDDSTSVLSRFQGHDSIALQVITTGQDDITNTVNAAKKVAEEWQQDGKLPDNVKLEAWYDRSESIKQRLELLVKNAFTGIVMVFILLALFLNLTVAFWVAMGLPFIFFGTLYFMGGSFMDLSLNQFTTFGFLLALGIVVDDAVVVGESVYDVRSKEGDTIENTIKGTMIVAIPTLFGVFTTVAAFYALSQLEGGLGKLYSQFAAVVSICLILSIIESKLILPAHLAHLNTRRQISKHGLLKIWHTIQHTMDSGLQWFNQSCYRPVINYALNQRYAVTVLFIALFIFVMSMPMTGMVRLSFFPSIPGDTVRAQLTMQNDVSYGLTHTDLALMEKLAYQTDKELGGNDDIANLQILSSSDQAGTVTVELKPSAPYDITTFTRHWRKLVGLPEGAKTVSVRSRHGSVDDLRIELRANDDQILTLAGNDIKNILKTIPAISGIDDNLEPGQPQLHLSLNPQGRALGMTTNDLAVQILQGFSGQVVQRYQRNSDEIEVKVRYPEDERQNAANVLNSRVRTPNGDVVPLSSVANISFGFTRDSITRIDKKRAVYISADVNKDILPTTELVSDLQSDIVPNLLRKYPGLDIHFAGEAEEQAETESSMVHVSLIALLVIYMLLAIPLRSYIQPVLIMTAIPFGIVGAILGHWVNDLTLGILSLNGIIALSGVVVNDSLLLVSRFNDIRHEYDDIKQAISIACRSRLRPVLLTSVTTFAGLMPLLSETSRQAQFLIPAAVSLGYGIMFATIITLILIPSLLLIQNDVLALFKRKSVIHTAEVN</sequence>
<dbReference type="PANTHER" id="PTHR32063:SF33">
    <property type="entry name" value="RND SUPERFAMILY EFFLUX PUMP PERMEASE COMPONENT"/>
    <property type="match status" value="1"/>
</dbReference>
<dbReference type="Proteomes" id="UP000198924">
    <property type="component" value="Unassembled WGS sequence"/>
</dbReference>
<dbReference type="Gene3D" id="1.20.1640.10">
    <property type="entry name" value="Multidrug efflux transporter AcrB transmembrane domain"/>
    <property type="match status" value="2"/>
</dbReference>
<dbReference type="Gene3D" id="3.30.70.1320">
    <property type="entry name" value="Multidrug efflux transporter AcrB pore domain like"/>
    <property type="match status" value="1"/>
</dbReference>
<dbReference type="STRING" id="45496.SAMN04488079_102105"/>
<feature type="transmembrane region" description="Helical" evidence="1">
    <location>
        <begin position="997"/>
        <end position="1022"/>
    </location>
</feature>
<dbReference type="GO" id="GO:0042910">
    <property type="term" value="F:xenobiotic transmembrane transporter activity"/>
    <property type="evidence" value="ECO:0007669"/>
    <property type="project" value="TreeGrafter"/>
</dbReference>
<evidence type="ECO:0000256" key="1">
    <source>
        <dbReference type="SAM" id="Phobius"/>
    </source>
</evidence>
<feature type="transmembrane region" description="Helical" evidence="1">
    <location>
        <begin position="434"/>
        <end position="454"/>
    </location>
</feature>
<dbReference type="SUPFAM" id="SSF82714">
    <property type="entry name" value="Multidrug efflux transporter AcrB TolC docking domain, DN and DC subdomains"/>
    <property type="match status" value="2"/>
</dbReference>
<dbReference type="PANTHER" id="PTHR32063">
    <property type="match status" value="1"/>
</dbReference>
<feature type="transmembrane region" description="Helical" evidence="1">
    <location>
        <begin position="925"/>
        <end position="945"/>
    </location>
</feature>
<name>A0A1I3UTT4_9GAMM</name>
<feature type="transmembrane region" description="Helical" evidence="1">
    <location>
        <begin position="12"/>
        <end position="34"/>
    </location>
</feature>
<reference evidence="3" key="1">
    <citation type="submission" date="2016-10" db="EMBL/GenBank/DDBJ databases">
        <authorList>
            <person name="Varghese N."/>
            <person name="Submissions S."/>
        </authorList>
    </citation>
    <scope>NUCLEOTIDE SEQUENCE [LARGE SCALE GENOMIC DNA]</scope>
    <source>
        <strain evidence="3">DSM 11578</strain>
    </source>
</reference>
<dbReference type="InterPro" id="IPR001036">
    <property type="entry name" value="Acrflvin-R"/>
</dbReference>
<dbReference type="InterPro" id="IPR027463">
    <property type="entry name" value="AcrB_DN_DC_subdom"/>
</dbReference>
<protein>
    <submittedName>
        <fullName evidence="2">Multidrug efflux pump subunit AcrB</fullName>
    </submittedName>
</protein>
<dbReference type="EMBL" id="FOSH01000002">
    <property type="protein sequence ID" value="SFJ86400.1"/>
    <property type="molecule type" value="Genomic_DNA"/>
</dbReference>
<dbReference type="OrthoDB" id="5287122at2"/>
<keyword evidence="3" id="KW-1185">Reference proteome</keyword>
<feature type="transmembrane region" description="Helical" evidence="1">
    <location>
        <begin position="868"/>
        <end position="887"/>
    </location>
</feature>
<organism evidence="2 3">
    <name type="scientific">Methylophaga sulfidovorans</name>
    <dbReference type="NCBI Taxonomy" id="45496"/>
    <lineage>
        <taxon>Bacteria</taxon>
        <taxon>Pseudomonadati</taxon>
        <taxon>Pseudomonadota</taxon>
        <taxon>Gammaproteobacteria</taxon>
        <taxon>Thiotrichales</taxon>
        <taxon>Piscirickettsiaceae</taxon>
        <taxon>Methylophaga</taxon>
    </lineage>
</organism>
<feature type="transmembrane region" description="Helical" evidence="1">
    <location>
        <begin position="466"/>
        <end position="483"/>
    </location>
</feature>
<keyword evidence="1" id="KW-1133">Transmembrane helix</keyword>
<dbReference type="RefSeq" id="WP_091711496.1">
    <property type="nucleotide sequence ID" value="NZ_FOSH01000002.1"/>
</dbReference>
<feature type="transmembrane region" description="Helical" evidence="1">
    <location>
        <begin position="894"/>
        <end position="913"/>
    </location>
</feature>
<proteinExistence type="predicted"/>
<feature type="transmembrane region" description="Helical" evidence="1">
    <location>
        <begin position="966"/>
        <end position="985"/>
    </location>
</feature>
<dbReference type="Pfam" id="PF00873">
    <property type="entry name" value="ACR_tran"/>
    <property type="match status" value="1"/>
</dbReference>
<dbReference type="SUPFAM" id="SSF82866">
    <property type="entry name" value="Multidrug efflux transporter AcrB transmembrane domain"/>
    <property type="match status" value="2"/>
</dbReference>